<sequence>MIVKEEWGGYGLVGALCWLVKHVLFFWFAVTTIVKTLKFCCGTGDFDASCPRIFP</sequence>
<organism evidence="2">
    <name type="scientific">Arundo donax</name>
    <name type="common">Giant reed</name>
    <name type="synonym">Donax arundinaceus</name>
    <dbReference type="NCBI Taxonomy" id="35708"/>
    <lineage>
        <taxon>Eukaryota</taxon>
        <taxon>Viridiplantae</taxon>
        <taxon>Streptophyta</taxon>
        <taxon>Embryophyta</taxon>
        <taxon>Tracheophyta</taxon>
        <taxon>Spermatophyta</taxon>
        <taxon>Magnoliopsida</taxon>
        <taxon>Liliopsida</taxon>
        <taxon>Poales</taxon>
        <taxon>Poaceae</taxon>
        <taxon>PACMAD clade</taxon>
        <taxon>Arundinoideae</taxon>
        <taxon>Arundineae</taxon>
        <taxon>Arundo</taxon>
    </lineage>
</organism>
<accession>A0A0A9AHS7</accession>
<evidence type="ECO:0000313" key="2">
    <source>
        <dbReference type="EMBL" id="JAD51234.1"/>
    </source>
</evidence>
<evidence type="ECO:0000256" key="1">
    <source>
        <dbReference type="SAM" id="Phobius"/>
    </source>
</evidence>
<reference evidence="2" key="2">
    <citation type="journal article" date="2015" name="Data Brief">
        <title>Shoot transcriptome of the giant reed, Arundo donax.</title>
        <authorList>
            <person name="Barrero R.A."/>
            <person name="Guerrero F.D."/>
            <person name="Moolhuijzen P."/>
            <person name="Goolsby J.A."/>
            <person name="Tidwell J."/>
            <person name="Bellgard S.E."/>
            <person name="Bellgard M.I."/>
        </authorList>
    </citation>
    <scope>NUCLEOTIDE SEQUENCE</scope>
    <source>
        <tissue evidence="2">Shoot tissue taken approximately 20 cm above the soil surface</tissue>
    </source>
</reference>
<evidence type="ECO:0008006" key="3">
    <source>
        <dbReference type="Google" id="ProtNLM"/>
    </source>
</evidence>
<keyword evidence="1" id="KW-0472">Membrane</keyword>
<name>A0A0A9AHS7_ARUDO</name>
<reference evidence="2" key="1">
    <citation type="submission" date="2014-09" db="EMBL/GenBank/DDBJ databases">
        <authorList>
            <person name="Magalhaes I.L.F."/>
            <person name="Oliveira U."/>
            <person name="Santos F.R."/>
            <person name="Vidigal T.H.D.A."/>
            <person name="Brescovit A.D."/>
            <person name="Santos A.J."/>
        </authorList>
    </citation>
    <scope>NUCLEOTIDE SEQUENCE</scope>
    <source>
        <tissue evidence="2">Shoot tissue taken approximately 20 cm above the soil surface</tissue>
    </source>
</reference>
<dbReference type="AlphaFoldDB" id="A0A0A9AHS7"/>
<keyword evidence="1" id="KW-0812">Transmembrane</keyword>
<dbReference type="EMBL" id="GBRH01246661">
    <property type="protein sequence ID" value="JAD51234.1"/>
    <property type="molecule type" value="Transcribed_RNA"/>
</dbReference>
<protein>
    <recommendedName>
        <fullName evidence="3">Transmembrane protein</fullName>
    </recommendedName>
</protein>
<feature type="transmembrane region" description="Helical" evidence="1">
    <location>
        <begin position="7"/>
        <end position="30"/>
    </location>
</feature>
<proteinExistence type="predicted"/>
<keyword evidence="1" id="KW-1133">Transmembrane helix</keyword>